<reference evidence="3" key="1">
    <citation type="submission" date="2019-02" db="EMBL/GenBank/DDBJ databases">
        <authorList>
            <person name="Gruber-Vodicka R. H."/>
            <person name="Seah K. B. B."/>
        </authorList>
    </citation>
    <scope>NUCLEOTIDE SEQUENCE</scope>
    <source>
        <strain evidence="2">BECK_BZ163</strain>
        <strain evidence="4">BECK_BZ164</strain>
        <strain evidence="3">BECK_BZ165</strain>
    </source>
</reference>
<dbReference type="EMBL" id="CAADEZ010000586">
    <property type="protein sequence ID" value="VFJ71364.1"/>
    <property type="molecule type" value="Genomic_DNA"/>
</dbReference>
<feature type="domain" description="Fibronectin type-III" evidence="1">
    <location>
        <begin position="114"/>
        <end position="204"/>
    </location>
</feature>
<name>A0A450TYM5_9GAMM</name>
<proteinExistence type="predicted"/>
<dbReference type="AlphaFoldDB" id="A0A450TYM5"/>
<dbReference type="CDD" id="cd00063">
    <property type="entry name" value="FN3"/>
    <property type="match status" value="1"/>
</dbReference>
<dbReference type="InterPro" id="IPR003961">
    <property type="entry name" value="FN3_dom"/>
</dbReference>
<organism evidence="3">
    <name type="scientific">Candidatus Kentrum sp. FM</name>
    <dbReference type="NCBI Taxonomy" id="2126340"/>
    <lineage>
        <taxon>Bacteria</taxon>
        <taxon>Pseudomonadati</taxon>
        <taxon>Pseudomonadota</taxon>
        <taxon>Gammaproteobacteria</taxon>
        <taxon>Candidatus Kentrum</taxon>
    </lineage>
</organism>
<dbReference type="Pfam" id="PF00041">
    <property type="entry name" value="fn3"/>
    <property type="match status" value="1"/>
</dbReference>
<dbReference type="InterPro" id="IPR036116">
    <property type="entry name" value="FN3_sf"/>
</dbReference>
<gene>
    <name evidence="2" type="ORF">BECKFM1743A_GA0114220_105861</name>
    <name evidence="4" type="ORF">BECKFM1743B_GA0114221_105751</name>
    <name evidence="3" type="ORF">BECKFM1743C_GA0114222_108051</name>
</gene>
<evidence type="ECO:0000313" key="3">
    <source>
        <dbReference type="EMBL" id="VFJ74683.1"/>
    </source>
</evidence>
<dbReference type="Gene3D" id="2.60.40.10">
    <property type="entry name" value="Immunoglobulins"/>
    <property type="match status" value="1"/>
</dbReference>
<dbReference type="SMART" id="SM00060">
    <property type="entry name" value="FN3"/>
    <property type="match status" value="1"/>
</dbReference>
<sequence length="204" mass="22246">MGTKKFPGATAKILDLAREMSAGFQANPAVYPAPPVNGADLEIMITTYTDARDAVVDIQAQLSQARETREEAKEALIQGMKRDLRYAENTVTYDDGKLQLIGWSGRRPDTALQAPGQVGELISPDRGDGWIEFSWEAPGEGGKVTAYRIMRRVLGEERWTLAAMSLEPQARVEDQESGKKFEFCVVAVNKAGEGPESNVVTAGL</sequence>
<dbReference type="SUPFAM" id="SSF49265">
    <property type="entry name" value="Fibronectin type III"/>
    <property type="match status" value="1"/>
</dbReference>
<evidence type="ECO:0000313" key="2">
    <source>
        <dbReference type="EMBL" id="VFJ71364.1"/>
    </source>
</evidence>
<evidence type="ECO:0000313" key="4">
    <source>
        <dbReference type="EMBL" id="VFK18816.1"/>
    </source>
</evidence>
<dbReference type="InterPro" id="IPR013783">
    <property type="entry name" value="Ig-like_fold"/>
</dbReference>
<accession>A0A450TYM5</accession>
<dbReference type="EMBL" id="CAADFL010000575">
    <property type="protein sequence ID" value="VFK18816.1"/>
    <property type="molecule type" value="Genomic_DNA"/>
</dbReference>
<dbReference type="PROSITE" id="PS50853">
    <property type="entry name" value="FN3"/>
    <property type="match status" value="1"/>
</dbReference>
<evidence type="ECO:0000259" key="1">
    <source>
        <dbReference type="PROSITE" id="PS50853"/>
    </source>
</evidence>
<protein>
    <submittedName>
        <fullName evidence="3">Fibronectin type III domain-containing protein</fullName>
    </submittedName>
</protein>
<dbReference type="EMBL" id="CAADFA010000805">
    <property type="protein sequence ID" value="VFJ74683.1"/>
    <property type="molecule type" value="Genomic_DNA"/>
</dbReference>